<dbReference type="Proteomes" id="UP000297703">
    <property type="component" value="Unassembled WGS sequence"/>
</dbReference>
<keyword evidence="2" id="KW-1185">Reference proteome</keyword>
<keyword evidence="1" id="KW-0238">DNA-binding</keyword>
<sequence length="99" mass="11477">MGCSDGSSRSGKPGLWLFLRTFLKATEEHTVLQHYNHRDLFTSTETELLCIKLQFYQLKKKTEGKTKTVQRISNKVVCLLRHLLLLSIITFSRDKFGMD</sequence>
<name>A0A4D9EI47_9SAUR</name>
<protein>
    <submittedName>
        <fullName evidence="1">Homeobox protein MOX-2</fullName>
    </submittedName>
</protein>
<dbReference type="AlphaFoldDB" id="A0A4D9EI47"/>
<reference evidence="1 2" key="2">
    <citation type="submission" date="2019-04" db="EMBL/GenBank/DDBJ databases">
        <title>The genome sequence of big-headed turtle.</title>
        <authorList>
            <person name="Gong S."/>
        </authorList>
    </citation>
    <scope>NUCLEOTIDE SEQUENCE [LARGE SCALE GENOMIC DNA]</scope>
    <source>
        <strain evidence="1">DO16091913</strain>
        <tissue evidence="1">Muscle</tissue>
    </source>
</reference>
<evidence type="ECO:0000313" key="1">
    <source>
        <dbReference type="EMBL" id="TFK10277.1"/>
    </source>
</evidence>
<proteinExistence type="predicted"/>
<dbReference type="GO" id="GO:0003677">
    <property type="term" value="F:DNA binding"/>
    <property type="evidence" value="ECO:0007669"/>
    <property type="project" value="UniProtKB-KW"/>
</dbReference>
<accession>A0A4D9EI47</accession>
<reference evidence="1 2" key="1">
    <citation type="submission" date="2019-04" db="EMBL/GenBank/DDBJ databases">
        <title>Draft genome of the big-headed turtle Platysternon megacephalum.</title>
        <authorList>
            <person name="Gong S."/>
        </authorList>
    </citation>
    <scope>NUCLEOTIDE SEQUENCE [LARGE SCALE GENOMIC DNA]</scope>
    <source>
        <strain evidence="1">DO16091913</strain>
        <tissue evidence="1">Muscle</tissue>
    </source>
</reference>
<organism evidence="1 2">
    <name type="scientific">Platysternon megacephalum</name>
    <name type="common">big-headed turtle</name>
    <dbReference type="NCBI Taxonomy" id="55544"/>
    <lineage>
        <taxon>Eukaryota</taxon>
        <taxon>Metazoa</taxon>
        <taxon>Chordata</taxon>
        <taxon>Craniata</taxon>
        <taxon>Vertebrata</taxon>
        <taxon>Euteleostomi</taxon>
        <taxon>Archelosauria</taxon>
        <taxon>Testudinata</taxon>
        <taxon>Testudines</taxon>
        <taxon>Cryptodira</taxon>
        <taxon>Durocryptodira</taxon>
        <taxon>Testudinoidea</taxon>
        <taxon>Platysternidae</taxon>
        <taxon>Platysternon</taxon>
    </lineage>
</organism>
<comment type="caution">
    <text evidence="1">The sequence shown here is derived from an EMBL/GenBank/DDBJ whole genome shotgun (WGS) entry which is preliminary data.</text>
</comment>
<gene>
    <name evidence="1" type="ORF">DR999_PMT06652</name>
</gene>
<dbReference type="EMBL" id="QXTE01000043">
    <property type="protein sequence ID" value="TFK10277.1"/>
    <property type="molecule type" value="Genomic_DNA"/>
</dbReference>
<keyword evidence="1" id="KW-0371">Homeobox</keyword>
<evidence type="ECO:0000313" key="2">
    <source>
        <dbReference type="Proteomes" id="UP000297703"/>
    </source>
</evidence>